<feature type="region of interest" description="Disordered" evidence="3">
    <location>
        <begin position="374"/>
        <end position="394"/>
    </location>
</feature>
<feature type="compositionally biased region" description="Basic and acidic residues" evidence="3">
    <location>
        <begin position="455"/>
        <end position="465"/>
    </location>
</feature>
<keyword evidence="1 2" id="KW-0539">Nucleus</keyword>
<dbReference type="AlphaFoldDB" id="A0A1V8TK76"/>
<dbReference type="GO" id="GO:0005634">
    <property type="term" value="C:nucleus"/>
    <property type="evidence" value="ECO:0007669"/>
    <property type="project" value="UniProtKB-SubCell"/>
</dbReference>
<dbReference type="PANTHER" id="PTHR14140:SF27">
    <property type="entry name" value="OS04G0289800 PROTEIN"/>
    <property type="match status" value="1"/>
</dbReference>
<dbReference type="GO" id="GO:0061630">
    <property type="term" value="F:ubiquitin protein ligase activity"/>
    <property type="evidence" value="ECO:0007669"/>
    <property type="project" value="TreeGrafter"/>
</dbReference>
<feature type="compositionally biased region" description="Basic and acidic residues" evidence="3">
    <location>
        <begin position="35"/>
        <end position="47"/>
    </location>
</feature>
<evidence type="ECO:0000259" key="4">
    <source>
        <dbReference type="PROSITE" id="PS51015"/>
    </source>
</evidence>
<dbReference type="InterPro" id="IPR045134">
    <property type="entry name" value="UHRF1/2-like"/>
</dbReference>
<gene>
    <name evidence="5" type="ORF">B0A48_03507</name>
</gene>
<dbReference type="GO" id="GO:0016567">
    <property type="term" value="P:protein ubiquitination"/>
    <property type="evidence" value="ECO:0007669"/>
    <property type="project" value="TreeGrafter"/>
</dbReference>
<dbReference type="InParanoid" id="A0A1V8TK76"/>
<dbReference type="InterPro" id="IPR015947">
    <property type="entry name" value="PUA-like_sf"/>
</dbReference>
<evidence type="ECO:0000313" key="5">
    <source>
        <dbReference type="EMBL" id="OQO11780.1"/>
    </source>
</evidence>
<evidence type="ECO:0000313" key="6">
    <source>
        <dbReference type="Proteomes" id="UP000192596"/>
    </source>
</evidence>
<feature type="region of interest" description="Disordered" evidence="3">
    <location>
        <begin position="35"/>
        <end position="137"/>
    </location>
</feature>
<dbReference type="STRING" id="1507870.A0A1V8TK76"/>
<accession>A0A1V8TK76</accession>
<dbReference type="Proteomes" id="UP000192596">
    <property type="component" value="Unassembled WGS sequence"/>
</dbReference>
<protein>
    <recommendedName>
        <fullName evidence="4">YDG domain-containing protein</fullName>
    </recommendedName>
</protein>
<dbReference type="PANTHER" id="PTHR14140">
    <property type="entry name" value="E3 UBIQUITIN-PROTEIN LIGASE UHRF-RELATED"/>
    <property type="match status" value="1"/>
</dbReference>
<feature type="domain" description="YDG" evidence="4">
    <location>
        <begin position="305"/>
        <end position="447"/>
    </location>
</feature>
<dbReference type="Gene3D" id="2.30.280.10">
    <property type="entry name" value="SRA-YDG"/>
    <property type="match status" value="1"/>
</dbReference>
<feature type="region of interest" description="Disordered" evidence="3">
    <location>
        <begin position="449"/>
        <end position="482"/>
    </location>
</feature>
<dbReference type="SUPFAM" id="SSF88697">
    <property type="entry name" value="PUA domain-like"/>
    <property type="match status" value="1"/>
</dbReference>
<dbReference type="GO" id="GO:0044027">
    <property type="term" value="P:negative regulation of gene expression via chromosomal CpG island methylation"/>
    <property type="evidence" value="ECO:0007669"/>
    <property type="project" value="TreeGrafter"/>
</dbReference>
<proteinExistence type="predicted"/>
<keyword evidence="6" id="KW-1185">Reference proteome</keyword>
<reference evidence="6" key="1">
    <citation type="submission" date="2017-03" db="EMBL/GenBank/DDBJ databases">
        <title>Genomes of endolithic fungi from Antarctica.</title>
        <authorList>
            <person name="Coleine C."/>
            <person name="Masonjones S."/>
            <person name="Stajich J.E."/>
        </authorList>
    </citation>
    <scope>NUCLEOTIDE SEQUENCE [LARGE SCALE GENOMIC DNA]</scope>
    <source>
        <strain evidence="6">CCFEE 5527</strain>
    </source>
</reference>
<dbReference type="EMBL" id="NAJO01000006">
    <property type="protein sequence ID" value="OQO11780.1"/>
    <property type="molecule type" value="Genomic_DNA"/>
</dbReference>
<evidence type="ECO:0000256" key="3">
    <source>
        <dbReference type="SAM" id="MobiDB-lite"/>
    </source>
</evidence>
<dbReference type="SMART" id="SM00466">
    <property type="entry name" value="SRA"/>
    <property type="match status" value="1"/>
</dbReference>
<sequence length="482" mass="52930">MDPARLAALSAKGRADTLASMQLAKKRKVAEIEKNFEDHTAARDPGIREGAWADVRPRVSSRKPADELFLSDPGSFSEGEVDSANASSTEEPLAGWGTRKHPAKSQQKVTASGIPGRPTGRQEPPARNSSSGNAFSDDRRQGRCVLVDCSSTFHRYITSRSPPKWYLDQVIKSGKRDGTYSQADTSLSRLKTKITACKDTGSSQTIFNDIRTLLQDVAFQHVDGNLLRAKRILHNNDGLPQLFDTSITGSVAWPFDITSDAEELYNKWSEQILEINLYRGIKLGSPDTIDREEAPKYKLMNPKVHGNGKLLNGQWWPSQLCSVVAGAHGASIAGITGDLVDGAFSVVMSGGLDPSGVPYPKIDHGDTVQYCGTDATKTDGQPSPETRQMIKNSHNGQPVRLIRSSKLGGEHAPEKGYRYDGLYSVTAVEQMDPTGSQRQRHRFTLVRVAGQDPIRSTEPERRPTQREIAAYTTDRTWRGKGK</sequence>
<evidence type="ECO:0000256" key="1">
    <source>
        <dbReference type="ARBA" id="ARBA00023242"/>
    </source>
</evidence>
<organism evidence="5 6">
    <name type="scientific">Cryoendolithus antarcticus</name>
    <dbReference type="NCBI Taxonomy" id="1507870"/>
    <lineage>
        <taxon>Eukaryota</taxon>
        <taxon>Fungi</taxon>
        <taxon>Dikarya</taxon>
        <taxon>Ascomycota</taxon>
        <taxon>Pezizomycotina</taxon>
        <taxon>Dothideomycetes</taxon>
        <taxon>Dothideomycetidae</taxon>
        <taxon>Cladosporiales</taxon>
        <taxon>Cladosporiaceae</taxon>
        <taxon>Cryoendolithus</taxon>
    </lineage>
</organism>
<dbReference type="InterPro" id="IPR036987">
    <property type="entry name" value="SRA-YDG_sf"/>
</dbReference>
<dbReference type="InterPro" id="IPR003105">
    <property type="entry name" value="SRA_YDG"/>
</dbReference>
<comment type="subcellular location">
    <subcellularLocation>
        <location evidence="2">Nucleus</location>
    </subcellularLocation>
</comment>
<dbReference type="OrthoDB" id="2270193at2759"/>
<comment type="caution">
    <text evidence="5">The sequence shown here is derived from an EMBL/GenBank/DDBJ whole genome shotgun (WGS) entry which is preliminary data.</text>
</comment>
<evidence type="ECO:0000256" key="2">
    <source>
        <dbReference type="PROSITE-ProRule" id="PRU00358"/>
    </source>
</evidence>
<name>A0A1V8TK76_9PEZI</name>
<dbReference type="Pfam" id="PF02182">
    <property type="entry name" value="SAD_SRA"/>
    <property type="match status" value="1"/>
</dbReference>
<feature type="compositionally biased region" description="Polar residues" evidence="3">
    <location>
        <begin position="378"/>
        <end position="394"/>
    </location>
</feature>
<dbReference type="PROSITE" id="PS51015">
    <property type="entry name" value="YDG"/>
    <property type="match status" value="1"/>
</dbReference>